<evidence type="ECO:0000256" key="4">
    <source>
        <dbReference type="ARBA" id="ARBA00022989"/>
    </source>
</evidence>
<dbReference type="RefSeq" id="WP_013562337.1">
    <property type="nucleotide sequence ID" value="NC_014961.1"/>
</dbReference>
<dbReference type="eggNOG" id="arCOG03079">
    <property type="taxonomic scope" value="Archaea"/>
</dbReference>
<reference evidence="9" key="1">
    <citation type="submission" date="2010-11" db="EMBL/GenBank/DDBJ databases">
        <title>The complete genome of Desulfurococcus mucosus DSM 2162.</title>
        <authorList>
            <consortium name="US DOE Joint Genome Institute (JGI-PGF)"/>
            <person name="Lucas S."/>
            <person name="Copeland A."/>
            <person name="Lapidus A."/>
            <person name="Bruce D."/>
            <person name="Goodwin L."/>
            <person name="Pitluck S."/>
            <person name="Kyrpides N."/>
            <person name="Mavromatis K."/>
            <person name="Pagani I."/>
            <person name="Ivanova N."/>
            <person name="Ovchinnikova G."/>
            <person name="Chertkov O."/>
            <person name="Held B."/>
            <person name="Brettin T."/>
            <person name="Detter J.C."/>
            <person name="Tapia R."/>
            <person name="Han C."/>
            <person name="Land M."/>
            <person name="Hauser L."/>
            <person name="Markowitz V."/>
            <person name="Cheng J.-F."/>
            <person name="Hugenholtz P."/>
            <person name="Woyke T."/>
            <person name="Wu D."/>
            <person name="Wirth R."/>
            <person name="Bilek Y."/>
            <person name="Hader T."/>
            <person name="Klenk H.-P."/>
            <person name="Eisen J.A."/>
        </authorList>
    </citation>
    <scope>NUCLEOTIDE SEQUENCE [LARGE SCALE GENOMIC DNA]</scope>
    <source>
        <strain evidence="9">ATCC 35584 / DSM 2162 / JCM 9187 / O7/1</strain>
    </source>
</reference>
<accession>E8R9D9</accession>
<dbReference type="GO" id="GO:0005886">
    <property type="term" value="C:plasma membrane"/>
    <property type="evidence" value="ECO:0007669"/>
    <property type="project" value="UniProtKB-SubCell"/>
</dbReference>
<evidence type="ECO:0000256" key="2">
    <source>
        <dbReference type="ARBA" id="ARBA00022475"/>
    </source>
</evidence>
<feature type="transmembrane region" description="Helical" evidence="6">
    <location>
        <begin position="84"/>
        <end position="101"/>
    </location>
</feature>
<comment type="subcellular location">
    <subcellularLocation>
        <location evidence="1">Cell membrane</location>
        <topology evidence="1">Multi-pass membrane protein</topology>
    </subcellularLocation>
</comment>
<gene>
    <name evidence="8" type="ordered locus">Desmu_0811</name>
</gene>
<reference evidence="8 9" key="2">
    <citation type="journal article" date="2011" name="Stand. Genomic Sci.">
        <title>Complete genome sequence of Desulfurococcus mucosus type strain (O7/1).</title>
        <authorList>
            <person name="Wirth R."/>
            <person name="Chertkov O."/>
            <person name="Held B."/>
            <person name="Lapidus A."/>
            <person name="Nolan M."/>
            <person name="Lucas S."/>
            <person name="Hammon N."/>
            <person name="Deshpande S."/>
            <person name="Cheng J.F."/>
            <person name="Tapia R."/>
            <person name="Han C."/>
            <person name="Goodwin L."/>
            <person name="Pitluck S."/>
            <person name="Liolios K."/>
            <person name="Ioanna P."/>
            <person name="Ivanova N."/>
            <person name="Mavromatis K."/>
            <person name="Mikhailova N."/>
            <person name="Pati A."/>
            <person name="Chen A."/>
            <person name="Palaniappan K."/>
            <person name="Land M."/>
            <person name="Hauser L."/>
            <person name="Chang Y.J."/>
            <person name="Jeffries C.D."/>
            <person name="Bilek Y."/>
            <person name="Hader T."/>
            <person name="Rohde M."/>
            <person name="Spring S."/>
            <person name="Sikorski J."/>
            <person name="Goker M."/>
            <person name="Woyke T."/>
            <person name="Bristow J."/>
            <person name="Eisen J.A."/>
            <person name="Markowitz V."/>
            <person name="Hugenholtz P."/>
            <person name="Kyrpides N.C."/>
            <person name="Klenk H.P."/>
        </authorList>
    </citation>
    <scope>NUCLEOTIDE SEQUENCE [LARGE SCALE GENOMIC DNA]</scope>
    <source>
        <strain evidence="9">ATCC 35584 / DSM 2162 / JCM 9187 / O7/1</strain>
    </source>
</reference>
<feature type="transmembrane region" description="Helical" evidence="6">
    <location>
        <begin position="229"/>
        <end position="258"/>
    </location>
</feature>
<feature type="transmembrane region" description="Helical" evidence="6">
    <location>
        <begin position="146"/>
        <end position="169"/>
    </location>
</feature>
<evidence type="ECO:0000313" key="9">
    <source>
        <dbReference type="Proteomes" id="UP000001068"/>
    </source>
</evidence>
<dbReference type="AlphaFoldDB" id="E8R9D9"/>
<dbReference type="Proteomes" id="UP000001068">
    <property type="component" value="Chromosome"/>
</dbReference>
<feature type="domain" description="Na+/H+ antiporter MnhB subunit-related protein" evidence="7">
    <location>
        <begin position="115"/>
        <end position="251"/>
    </location>
</feature>
<keyword evidence="2" id="KW-1003">Cell membrane</keyword>
<feature type="transmembrane region" description="Helical" evidence="6">
    <location>
        <begin position="181"/>
        <end position="209"/>
    </location>
</feature>
<organism evidence="8 9">
    <name type="scientific">Desulfurococcus mucosus (strain ATCC 35584 / DSM 2162 / JCM 9187 / O7/1)</name>
    <dbReference type="NCBI Taxonomy" id="765177"/>
    <lineage>
        <taxon>Archaea</taxon>
        <taxon>Thermoproteota</taxon>
        <taxon>Thermoprotei</taxon>
        <taxon>Desulfurococcales</taxon>
        <taxon>Desulfurococcaceae</taxon>
        <taxon>Desulfurococcus</taxon>
    </lineage>
</organism>
<keyword evidence="9" id="KW-1185">Reference proteome</keyword>
<dbReference type="OrthoDB" id="19265at2157"/>
<keyword evidence="4 6" id="KW-1133">Transmembrane helix</keyword>
<dbReference type="KEGG" id="dmu:Desmu_0811"/>
<dbReference type="PANTHER" id="PTHR33932">
    <property type="entry name" value="NA(+)/H(+) ANTIPORTER SUBUNIT B"/>
    <property type="match status" value="1"/>
</dbReference>
<evidence type="ECO:0000259" key="7">
    <source>
        <dbReference type="Pfam" id="PF04039"/>
    </source>
</evidence>
<evidence type="ECO:0000256" key="5">
    <source>
        <dbReference type="ARBA" id="ARBA00023136"/>
    </source>
</evidence>
<dbReference type="STRING" id="765177.Desmu_0811"/>
<dbReference type="InterPro" id="IPR007182">
    <property type="entry name" value="MnhB"/>
</dbReference>
<proteinExistence type="predicted"/>
<dbReference type="GeneID" id="10153507"/>
<name>E8R9D9_DESM0</name>
<evidence type="ECO:0000313" key="8">
    <source>
        <dbReference type="EMBL" id="ADV65115.1"/>
    </source>
</evidence>
<dbReference type="InterPro" id="IPR050622">
    <property type="entry name" value="CPA3_antiporter_subunitB"/>
</dbReference>
<evidence type="ECO:0000256" key="3">
    <source>
        <dbReference type="ARBA" id="ARBA00022692"/>
    </source>
</evidence>
<sequence precursor="true">MGNLIQLAIILTILFGLSLLAGIAWQWFTPGEWFKCPLEGICLPYFYLWTTYNPQLPSYTVNSPEAVTAIVWDYRGLDTLFETSVFYLALVAGIALARGIRYRLPSGGDRGLSVIVKTVSKLTLPMIITVGASIGLHGHLTPGGGFQGGATAAVAPMVAIIVFSVAFLVERGLSKENMLVLRSIGLTGIGLTAVLLFFVGLLYGVNAYVFQNMAKPFSPVSFPWEVNGALISGTLWFFNLFEFIAVTAGFTIAFMLLAMPEDSVEGGSGE</sequence>
<keyword evidence="3 6" id="KW-0812">Transmembrane</keyword>
<evidence type="ECO:0000256" key="6">
    <source>
        <dbReference type="SAM" id="Phobius"/>
    </source>
</evidence>
<dbReference type="PANTHER" id="PTHR33932:SF4">
    <property type="entry name" value="NA(+)_H(+) ANTIPORTER SUBUNIT B"/>
    <property type="match status" value="1"/>
</dbReference>
<protein>
    <submittedName>
        <fullName evidence="8">Na+/H+ antiporter MnhB subunit-related protein</fullName>
    </submittedName>
</protein>
<keyword evidence="5 6" id="KW-0472">Membrane</keyword>
<dbReference type="Pfam" id="PF04039">
    <property type="entry name" value="MnhB"/>
    <property type="match status" value="1"/>
</dbReference>
<feature type="transmembrane region" description="Helical" evidence="6">
    <location>
        <begin position="7"/>
        <end position="28"/>
    </location>
</feature>
<dbReference type="HOGENOM" id="CLU_069132_2_0_2"/>
<feature type="transmembrane region" description="Helical" evidence="6">
    <location>
        <begin position="122"/>
        <end position="140"/>
    </location>
</feature>
<dbReference type="EMBL" id="CP002363">
    <property type="protein sequence ID" value="ADV65115.1"/>
    <property type="molecule type" value="Genomic_DNA"/>
</dbReference>
<evidence type="ECO:0000256" key="1">
    <source>
        <dbReference type="ARBA" id="ARBA00004651"/>
    </source>
</evidence>